<evidence type="ECO:0000256" key="2">
    <source>
        <dbReference type="ARBA" id="ARBA00023125"/>
    </source>
</evidence>
<geneLocation type="plasmid" evidence="5 6">
    <name>p1</name>
</geneLocation>
<dbReference type="GO" id="GO:0003700">
    <property type="term" value="F:DNA-binding transcription factor activity"/>
    <property type="evidence" value="ECO:0007669"/>
    <property type="project" value="InterPro"/>
</dbReference>
<dbReference type="SMART" id="SM00418">
    <property type="entry name" value="HTH_ARSR"/>
    <property type="match status" value="1"/>
</dbReference>
<dbReference type="PRINTS" id="PR00778">
    <property type="entry name" value="HTHARSR"/>
</dbReference>
<evidence type="ECO:0000256" key="1">
    <source>
        <dbReference type="ARBA" id="ARBA00023015"/>
    </source>
</evidence>
<dbReference type="GO" id="GO:0003677">
    <property type="term" value="F:DNA binding"/>
    <property type="evidence" value="ECO:0007669"/>
    <property type="project" value="UniProtKB-KW"/>
</dbReference>
<evidence type="ECO:0000313" key="6">
    <source>
        <dbReference type="Proteomes" id="UP000013966"/>
    </source>
</evidence>
<dbReference type="Proteomes" id="UP000013966">
    <property type="component" value="Plasmid p1"/>
</dbReference>
<evidence type="ECO:0000313" key="5">
    <source>
        <dbReference type="EMBL" id="BAN28077.1"/>
    </source>
</evidence>
<reference evidence="5 6" key="2">
    <citation type="journal article" date="2018" name="Int. J. Syst. Evol. Microbiol.">
        <title>Burkholderia insecticola sp. nov., a gut symbiotic bacterium of the bean bug Riptortus pedestris.</title>
        <authorList>
            <person name="Takeshita K."/>
            <person name="Tamaki H."/>
            <person name="Ohbayashi T."/>
            <person name="Meng X.-Y."/>
            <person name="Sone T."/>
            <person name="Mitani Y."/>
            <person name="Peeters C."/>
            <person name="Kikuchi Y."/>
            <person name="Vandamme P."/>
        </authorList>
    </citation>
    <scope>NUCLEOTIDE SEQUENCE [LARGE SCALE GENOMIC DNA]</scope>
    <source>
        <strain evidence="5">RPE64</strain>
        <plasmid evidence="5 6">p1</plasmid>
    </source>
</reference>
<dbReference type="PANTHER" id="PTHR43132:SF2">
    <property type="entry name" value="ARSENICAL RESISTANCE OPERON REPRESSOR ARSR-RELATED"/>
    <property type="match status" value="1"/>
</dbReference>
<dbReference type="AlphaFoldDB" id="R4X5C2"/>
<dbReference type="NCBIfam" id="NF033788">
    <property type="entry name" value="HTH_metalloreg"/>
    <property type="match status" value="1"/>
</dbReference>
<reference evidence="5 6" key="1">
    <citation type="journal article" date="2013" name="Genome Announc.">
        <title>Complete Genome Sequence of Burkholderia sp. Strain RPE64, Bacterial Symbiont of the Bean Bug Riptortus pedestris.</title>
        <authorList>
            <person name="Shibata T.F."/>
            <person name="Maeda T."/>
            <person name="Nikoh N."/>
            <person name="Yamaguchi K."/>
            <person name="Oshima K."/>
            <person name="Hattori M."/>
            <person name="Nishiyama T."/>
            <person name="Hasebe M."/>
            <person name="Fukatsu T."/>
            <person name="Kikuchi Y."/>
            <person name="Shigenobu S."/>
        </authorList>
    </citation>
    <scope>NUCLEOTIDE SEQUENCE [LARGE SCALE GENOMIC DNA]</scope>
    <source>
        <plasmid evidence="5 6">p1</plasmid>
    </source>
</reference>
<evidence type="ECO:0000259" key="4">
    <source>
        <dbReference type="PROSITE" id="PS50987"/>
    </source>
</evidence>
<dbReference type="SUPFAM" id="SSF46785">
    <property type="entry name" value="Winged helix' DNA-binding domain"/>
    <property type="match status" value="1"/>
</dbReference>
<protein>
    <submittedName>
        <fullName evidence="5">Transcriptional regulator ArsR family</fullName>
    </submittedName>
</protein>
<name>R4X5C2_9BURK</name>
<dbReference type="InterPro" id="IPR011991">
    <property type="entry name" value="ArsR-like_HTH"/>
</dbReference>
<dbReference type="PROSITE" id="PS50987">
    <property type="entry name" value="HTH_ARSR_2"/>
    <property type="match status" value="1"/>
</dbReference>
<dbReference type="KEGG" id="buo:BRPE64_DCDS11410"/>
<dbReference type="InterPro" id="IPR051011">
    <property type="entry name" value="Metal_resp_trans_reg"/>
</dbReference>
<dbReference type="Gene3D" id="1.10.10.10">
    <property type="entry name" value="Winged helix-like DNA-binding domain superfamily/Winged helix DNA-binding domain"/>
    <property type="match status" value="1"/>
</dbReference>
<keyword evidence="5" id="KW-0614">Plasmid</keyword>
<gene>
    <name evidence="5" type="ORF">BRPE64_DCDS11410</name>
</gene>
<dbReference type="PATRIC" id="fig|758793.3.peg.6280"/>
<evidence type="ECO:0000256" key="3">
    <source>
        <dbReference type="ARBA" id="ARBA00023163"/>
    </source>
</evidence>
<keyword evidence="3" id="KW-0804">Transcription</keyword>
<dbReference type="InterPro" id="IPR036388">
    <property type="entry name" value="WH-like_DNA-bd_sf"/>
</dbReference>
<feature type="domain" description="HTH arsR-type" evidence="4">
    <location>
        <begin position="32"/>
        <end position="129"/>
    </location>
</feature>
<dbReference type="InterPro" id="IPR001845">
    <property type="entry name" value="HTH_ArsR_DNA-bd_dom"/>
</dbReference>
<dbReference type="HOGENOM" id="CLU_097806_2_2_4"/>
<sequence>MLHEVFLRSARSFSHSPVDSIILELLNQSTYDAVMDTNLVVRALGALAHESRLAIFRALVVAGPEGMAAGEIAQQVGLSPSSLSFHMKDLSHAGLVNGQQEGRFIYYSANFDAMNGLIGFLTENCCAGAACGVDAPKCKGAKS</sequence>
<dbReference type="PANTHER" id="PTHR43132">
    <property type="entry name" value="ARSENICAL RESISTANCE OPERON REPRESSOR ARSR-RELATED"/>
    <property type="match status" value="1"/>
</dbReference>
<keyword evidence="2" id="KW-0238">DNA-binding</keyword>
<dbReference type="CDD" id="cd00090">
    <property type="entry name" value="HTH_ARSR"/>
    <property type="match status" value="1"/>
</dbReference>
<keyword evidence="1" id="KW-0805">Transcription regulation</keyword>
<dbReference type="InterPro" id="IPR036390">
    <property type="entry name" value="WH_DNA-bd_sf"/>
</dbReference>
<proteinExistence type="predicted"/>
<accession>R4X5C2</accession>
<dbReference type="EMBL" id="AP013061">
    <property type="protein sequence ID" value="BAN28077.1"/>
    <property type="molecule type" value="Genomic_DNA"/>
</dbReference>
<organism evidence="5 6">
    <name type="scientific">Caballeronia insecticola</name>
    <dbReference type="NCBI Taxonomy" id="758793"/>
    <lineage>
        <taxon>Bacteria</taxon>
        <taxon>Pseudomonadati</taxon>
        <taxon>Pseudomonadota</taxon>
        <taxon>Betaproteobacteria</taxon>
        <taxon>Burkholderiales</taxon>
        <taxon>Burkholderiaceae</taxon>
        <taxon>Caballeronia</taxon>
    </lineage>
</organism>
<keyword evidence="6" id="KW-1185">Reference proteome</keyword>
<dbReference type="Pfam" id="PF12840">
    <property type="entry name" value="HTH_20"/>
    <property type="match status" value="1"/>
</dbReference>